<dbReference type="CDD" id="cd00063">
    <property type="entry name" value="FN3"/>
    <property type="match status" value="1"/>
</dbReference>
<dbReference type="SMART" id="SM00060">
    <property type="entry name" value="FN3"/>
    <property type="match status" value="1"/>
</dbReference>
<dbReference type="InterPro" id="IPR036116">
    <property type="entry name" value="FN3_sf"/>
</dbReference>
<proteinExistence type="predicted"/>
<dbReference type="AlphaFoldDB" id="A0A915CX49"/>
<dbReference type="InterPro" id="IPR050617">
    <property type="entry name" value="E3_ligase_FN3/SPRY"/>
</dbReference>
<dbReference type="PROSITE" id="PS50853">
    <property type="entry name" value="FN3"/>
    <property type="match status" value="1"/>
</dbReference>
<dbReference type="InterPro" id="IPR003961">
    <property type="entry name" value="FN3_dom"/>
</dbReference>
<dbReference type="PANTHER" id="PTHR24099:SF11">
    <property type="entry name" value="FIBRONECTIN TYPE III DOMAIN-CONTAINING 3BA-RELATED"/>
    <property type="match status" value="1"/>
</dbReference>
<dbReference type="Gene3D" id="2.60.40.10">
    <property type="entry name" value="Immunoglobulins"/>
    <property type="match status" value="2"/>
</dbReference>
<reference evidence="4" key="1">
    <citation type="submission" date="2022-11" db="UniProtKB">
        <authorList>
            <consortium name="WormBaseParasite"/>
        </authorList>
    </citation>
    <scope>IDENTIFICATION</scope>
</reference>
<sequence length="296" mass="32613">MSGPAAMAAAYNALMVGNENDLTHYGIEEDELTRVGARDADIVWLELDTSEAAASGGPFPQIDASEFSYEIFVYEGNLPRCVMQHRCSANGATAGSSSNSPSSPSPSASNGFCCLTRLKPATEYMVNIRASLPERELAGNLSQHTPFRTLPSKPEPPQMPKCLNRQATAATIAWRMPLVNGSHINAYFLQISKGKSSSEPFETCYEGLNEQFRITNLEPGACYRVRVIARNDFGMSEPSAALTIYMLHHTSGPINANTSNYSATSSGQQMQHHHHNPHRQQAHYPWDFRNHLHPQF</sequence>
<evidence type="ECO:0000313" key="4">
    <source>
        <dbReference type="WBParaSite" id="jg13601"/>
    </source>
</evidence>
<organism evidence="3 4">
    <name type="scientific">Ditylenchus dipsaci</name>
    <dbReference type="NCBI Taxonomy" id="166011"/>
    <lineage>
        <taxon>Eukaryota</taxon>
        <taxon>Metazoa</taxon>
        <taxon>Ecdysozoa</taxon>
        <taxon>Nematoda</taxon>
        <taxon>Chromadorea</taxon>
        <taxon>Rhabditida</taxon>
        <taxon>Tylenchina</taxon>
        <taxon>Tylenchomorpha</taxon>
        <taxon>Sphaerularioidea</taxon>
        <taxon>Anguinidae</taxon>
        <taxon>Anguininae</taxon>
        <taxon>Ditylenchus</taxon>
    </lineage>
</organism>
<dbReference type="Pfam" id="PF00041">
    <property type="entry name" value="fn3"/>
    <property type="match status" value="1"/>
</dbReference>
<dbReference type="InterPro" id="IPR013783">
    <property type="entry name" value="Ig-like_fold"/>
</dbReference>
<dbReference type="SUPFAM" id="SSF49265">
    <property type="entry name" value="Fibronectin type III"/>
    <property type="match status" value="1"/>
</dbReference>
<evidence type="ECO:0000259" key="2">
    <source>
        <dbReference type="PROSITE" id="PS50853"/>
    </source>
</evidence>
<feature type="region of interest" description="Disordered" evidence="1">
    <location>
        <begin position="256"/>
        <end position="281"/>
    </location>
</feature>
<protein>
    <submittedName>
        <fullName evidence="4">Fibronectin type-III domain-containing protein</fullName>
    </submittedName>
</protein>
<evidence type="ECO:0000256" key="1">
    <source>
        <dbReference type="SAM" id="MobiDB-lite"/>
    </source>
</evidence>
<feature type="compositionally biased region" description="Basic residues" evidence="1">
    <location>
        <begin position="271"/>
        <end position="281"/>
    </location>
</feature>
<dbReference type="Proteomes" id="UP000887574">
    <property type="component" value="Unplaced"/>
</dbReference>
<accession>A0A915CX49</accession>
<dbReference type="PANTHER" id="PTHR24099">
    <property type="entry name" value="E3 UBIQUITIN-PROTEIN LIGASE TRIM36-RELATED"/>
    <property type="match status" value="1"/>
</dbReference>
<feature type="compositionally biased region" description="Low complexity" evidence="1">
    <location>
        <begin position="256"/>
        <end position="270"/>
    </location>
</feature>
<dbReference type="WBParaSite" id="jg13601">
    <property type="protein sequence ID" value="jg13601"/>
    <property type="gene ID" value="jg13601"/>
</dbReference>
<name>A0A915CX49_9BILA</name>
<feature type="domain" description="Fibronectin type-III" evidence="2">
    <location>
        <begin position="156"/>
        <end position="250"/>
    </location>
</feature>
<evidence type="ECO:0000313" key="3">
    <source>
        <dbReference type="Proteomes" id="UP000887574"/>
    </source>
</evidence>
<keyword evidence="3" id="KW-1185">Reference proteome</keyword>